<sequence>MKISSRFTMAVHILSLLALEKNTLCTSEWIAKSINTNPVVVRRIIGKLKKAGLVNVRPGTGGAYLLKDIEEITLLDIYRAVEVVEEGELFQFHEHPNPHCPVGANIQAVLEVILLRAQTAMEKVLEEIRLKDLVTNLAQKIEEGHQ</sequence>
<dbReference type="AlphaFoldDB" id="A0A226QPQ3"/>
<proteinExistence type="predicted"/>
<protein>
    <submittedName>
        <fullName evidence="1">Transcriptional regulator</fullName>
    </submittedName>
</protein>
<dbReference type="GO" id="GO:0003700">
    <property type="term" value="F:DNA-binding transcription factor activity"/>
    <property type="evidence" value="ECO:0007669"/>
    <property type="project" value="TreeGrafter"/>
</dbReference>
<reference evidence="1 2" key="1">
    <citation type="submission" date="2017-04" db="EMBL/GenBank/DDBJ databases">
        <title>The genome sequence of Parageobacillus galactosidasius DSM 18751.</title>
        <authorList>
            <person name="Ramaloko W.T."/>
            <person name="Koen N."/>
            <person name="Polliack S."/>
            <person name="Aliyu H."/>
            <person name="Lebre P."/>
            <person name="Mohr T."/>
            <person name="Oswald F."/>
            <person name="Zwick M."/>
            <person name="Neumann A."/>
            <person name="Syldatk C."/>
            <person name="Cowan D."/>
            <person name="De Maayer P."/>
        </authorList>
    </citation>
    <scope>NUCLEOTIDE SEQUENCE [LARGE SCALE GENOMIC DNA]</scope>
    <source>
        <strain evidence="1 2">DSM 18751</strain>
    </source>
</reference>
<dbReference type="PANTHER" id="PTHR33221">
    <property type="entry name" value="WINGED HELIX-TURN-HELIX TRANSCRIPTIONAL REGULATOR, RRF2 FAMILY"/>
    <property type="match status" value="1"/>
</dbReference>
<name>A0A226QPQ3_9BACL</name>
<accession>A0A226QPQ3</accession>
<dbReference type="InterPro" id="IPR000944">
    <property type="entry name" value="Tscrpt_reg_Rrf2"/>
</dbReference>
<dbReference type="Gene3D" id="1.10.10.10">
    <property type="entry name" value="Winged helix-like DNA-binding domain superfamily/Winged helix DNA-binding domain"/>
    <property type="match status" value="1"/>
</dbReference>
<keyword evidence="2" id="KW-1185">Reference proteome</keyword>
<dbReference type="Pfam" id="PF02082">
    <property type="entry name" value="Rrf2"/>
    <property type="match status" value="1"/>
</dbReference>
<evidence type="ECO:0000313" key="1">
    <source>
        <dbReference type="EMBL" id="OXB93984.1"/>
    </source>
</evidence>
<dbReference type="InterPro" id="IPR036390">
    <property type="entry name" value="WH_DNA-bd_sf"/>
</dbReference>
<dbReference type="PROSITE" id="PS51197">
    <property type="entry name" value="HTH_RRF2_2"/>
    <property type="match status" value="1"/>
</dbReference>
<dbReference type="RefSeq" id="WP_089096885.1">
    <property type="nucleotide sequence ID" value="NZ_NDYL01000001.1"/>
</dbReference>
<evidence type="ECO:0000313" key="2">
    <source>
        <dbReference type="Proteomes" id="UP000198394"/>
    </source>
</evidence>
<dbReference type="GO" id="GO:0005829">
    <property type="term" value="C:cytosol"/>
    <property type="evidence" value="ECO:0007669"/>
    <property type="project" value="TreeGrafter"/>
</dbReference>
<comment type="caution">
    <text evidence="1">The sequence shown here is derived from an EMBL/GenBank/DDBJ whole genome shotgun (WGS) entry which is preliminary data.</text>
</comment>
<organism evidence="1 2">
    <name type="scientific">Parageobacillus galactosidasius</name>
    <dbReference type="NCBI Taxonomy" id="883812"/>
    <lineage>
        <taxon>Bacteria</taxon>
        <taxon>Bacillati</taxon>
        <taxon>Bacillota</taxon>
        <taxon>Bacilli</taxon>
        <taxon>Bacillales</taxon>
        <taxon>Anoxybacillaceae</taxon>
        <taxon>Parageobacillus</taxon>
    </lineage>
</organism>
<dbReference type="EMBL" id="NDYL01000001">
    <property type="protein sequence ID" value="OXB93984.1"/>
    <property type="molecule type" value="Genomic_DNA"/>
</dbReference>
<dbReference type="FunFam" id="1.10.10.10:FF:000138">
    <property type="entry name" value="Rrf2 family transcriptional regulator"/>
    <property type="match status" value="1"/>
</dbReference>
<dbReference type="InterPro" id="IPR036388">
    <property type="entry name" value="WH-like_DNA-bd_sf"/>
</dbReference>
<dbReference type="SUPFAM" id="SSF46785">
    <property type="entry name" value="Winged helix' DNA-binding domain"/>
    <property type="match status" value="1"/>
</dbReference>
<gene>
    <name evidence="1" type="ORF">B9L23_03510</name>
</gene>
<dbReference type="PANTHER" id="PTHR33221:SF15">
    <property type="entry name" value="HTH-TYPE TRANSCRIPTIONAL REGULATOR YWGB-RELATED"/>
    <property type="match status" value="1"/>
</dbReference>
<dbReference type="Proteomes" id="UP000198394">
    <property type="component" value="Unassembled WGS sequence"/>
</dbReference>